<feature type="region of interest" description="Disordered" evidence="12">
    <location>
        <begin position="276"/>
        <end position="410"/>
    </location>
</feature>
<dbReference type="PANTHER" id="PTHR15237">
    <property type="entry name" value="DNA REPAIR PROTEIN RAD9"/>
    <property type="match status" value="1"/>
</dbReference>
<evidence type="ECO:0000256" key="3">
    <source>
        <dbReference type="ARBA" id="ARBA00022553"/>
    </source>
</evidence>
<dbReference type="GO" id="GO:0030896">
    <property type="term" value="C:checkpoint clamp complex"/>
    <property type="evidence" value="ECO:0007669"/>
    <property type="project" value="InterPro"/>
</dbReference>
<evidence type="ECO:0000256" key="6">
    <source>
        <dbReference type="ARBA" id="ARBA00022801"/>
    </source>
</evidence>
<evidence type="ECO:0000256" key="7">
    <source>
        <dbReference type="ARBA" id="ARBA00022839"/>
    </source>
</evidence>
<dbReference type="EMBL" id="JAZDUA010000164">
    <property type="protein sequence ID" value="KAK7865863.1"/>
    <property type="molecule type" value="Genomic_DNA"/>
</dbReference>
<proteinExistence type="inferred from homology"/>
<comment type="caution">
    <text evidence="13">The sequence shown here is derived from an EMBL/GenBank/DDBJ whole genome shotgun (WGS) entry which is preliminary data.</text>
</comment>
<dbReference type="SUPFAM" id="SSF55979">
    <property type="entry name" value="DNA clamp"/>
    <property type="match status" value="1"/>
</dbReference>
<dbReference type="GO" id="GO:0000076">
    <property type="term" value="P:DNA replication checkpoint signaling"/>
    <property type="evidence" value="ECO:0007669"/>
    <property type="project" value="TreeGrafter"/>
</dbReference>
<evidence type="ECO:0000256" key="9">
    <source>
        <dbReference type="ARBA" id="ARBA00059283"/>
    </source>
</evidence>
<dbReference type="PANTHER" id="PTHR15237:SF0">
    <property type="entry name" value="CELL CYCLE CHECKPOINT CONTROL PROTEIN"/>
    <property type="match status" value="1"/>
</dbReference>
<dbReference type="AlphaFoldDB" id="A0AAN9VYV9"/>
<feature type="compositionally biased region" description="Basic and acidic residues" evidence="12">
    <location>
        <begin position="371"/>
        <end position="386"/>
    </location>
</feature>
<dbReference type="GO" id="GO:0004527">
    <property type="term" value="F:exonuclease activity"/>
    <property type="evidence" value="ECO:0007669"/>
    <property type="project" value="UniProtKB-KW"/>
</dbReference>
<keyword evidence="6" id="KW-0378">Hydrolase</keyword>
<protein>
    <recommendedName>
        <fullName evidence="10">Cell cycle checkpoint control protein RAD9A</fullName>
    </recommendedName>
    <alternativeName>
        <fullName evidence="11">DNA repair exonuclease rad9 homolog A</fullName>
    </alternativeName>
</protein>
<keyword evidence="5" id="KW-0227">DNA damage</keyword>
<dbReference type="CDD" id="cd00577">
    <property type="entry name" value="PCNA"/>
    <property type="match status" value="1"/>
</dbReference>
<keyword evidence="14" id="KW-1185">Reference proteome</keyword>
<dbReference type="GO" id="GO:0006281">
    <property type="term" value="P:DNA repair"/>
    <property type="evidence" value="ECO:0007669"/>
    <property type="project" value="TreeGrafter"/>
</dbReference>
<dbReference type="GO" id="GO:0071479">
    <property type="term" value="P:cellular response to ionizing radiation"/>
    <property type="evidence" value="ECO:0007669"/>
    <property type="project" value="TreeGrafter"/>
</dbReference>
<dbReference type="Pfam" id="PF04139">
    <property type="entry name" value="Rad9"/>
    <property type="match status" value="1"/>
</dbReference>
<dbReference type="Gene3D" id="3.70.10.10">
    <property type="match status" value="1"/>
</dbReference>
<sequence length="514" mass="57115">MKCTIPGANMKVLARAVQSLARIGDELYVEPDANSMSFRSVNSSRSAYASFTFNRSFFAFYKHEPSQPINSSQEDSCKCKISMKSCLPVFRSPVMLDRKVENCKMRLEDDGCKLVFEMKFRMGIAKTHFLPVIECETLQVVYTKDDASNSLLAQVQLFSDTVQNFHSTQEEVTLSVTSQKTSLRSYTDGSINPSKRKSTEILLDPVEFDKYVVNNETAITFSLKEFRALLAFAEATGQSVEASFDSGGKPVVFAVKHENTYEASFVLSTLSPEIDSTPQRMREQNSNTPVVSSVGTGAKEPTIPPNMRQSTSVASRINLTPSNENRLEEHFPELRGGTPRGIERVSVRKGESPSLLSNIRSDKSGNTSSRHHPDQTRGEKRSRPLERTVNNQEGSAQEDIHNNTHASFQGNRLNSSCVLSNRMMASNAINQERTSKDLSSAQQDFNTPPLMMSNASSVSLQLRESDYEDDTVASSPQPVRKRPRLLDIFDSTFDPTNIPGHDIIIADDSGDEPS</sequence>
<evidence type="ECO:0000313" key="14">
    <source>
        <dbReference type="Proteomes" id="UP001378592"/>
    </source>
</evidence>
<reference evidence="13 14" key="1">
    <citation type="submission" date="2024-03" db="EMBL/GenBank/DDBJ databases">
        <title>The genome assembly and annotation of the cricket Gryllus longicercus Weissman &amp; Gray.</title>
        <authorList>
            <person name="Szrajer S."/>
            <person name="Gray D."/>
            <person name="Ylla G."/>
        </authorList>
    </citation>
    <scope>NUCLEOTIDE SEQUENCE [LARGE SCALE GENOMIC DNA]</scope>
    <source>
        <strain evidence="13">DAG 2021-001</strain>
        <tissue evidence="13">Whole body minus gut</tissue>
    </source>
</reference>
<feature type="compositionally biased region" description="Basic and acidic residues" evidence="12">
    <location>
        <begin position="341"/>
        <end position="351"/>
    </location>
</feature>
<dbReference type="Proteomes" id="UP001378592">
    <property type="component" value="Unassembled WGS sequence"/>
</dbReference>
<evidence type="ECO:0000313" key="13">
    <source>
        <dbReference type="EMBL" id="KAK7865863.1"/>
    </source>
</evidence>
<keyword evidence="7" id="KW-0269">Exonuclease</keyword>
<evidence type="ECO:0000256" key="2">
    <source>
        <dbReference type="ARBA" id="ARBA00008494"/>
    </source>
</evidence>
<evidence type="ECO:0000256" key="10">
    <source>
        <dbReference type="ARBA" id="ARBA00069752"/>
    </source>
</evidence>
<dbReference type="InterPro" id="IPR007268">
    <property type="entry name" value="Rad9/Ddc1"/>
</dbReference>
<evidence type="ECO:0000256" key="1">
    <source>
        <dbReference type="ARBA" id="ARBA00004123"/>
    </source>
</evidence>
<dbReference type="GO" id="GO:0031573">
    <property type="term" value="P:mitotic intra-S DNA damage checkpoint signaling"/>
    <property type="evidence" value="ECO:0007669"/>
    <property type="project" value="TreeGrafter"/>
</dbReference>
<feature type="region of interest" description="Disordered" evidence="12">
    <location>
        <begin position="492"/>
        <end position="514"/>
    </location>
</feature>
<dbReference type="InterPro" id="IPR046938">
    <property type="entry name" value="DNA_clamp_sf"/>
</dbReference>
<keyword evidence="4" id="KW-0540">Nuclease</keyword>
<evidence type="ECO:0000256" key="8">
    <source>
        <dbReference type="ARBA" id="ARBA00023242"/>
    </source>
</evidence>
<feature type="compositionally biased region" description="Polar residues" evidence="12">
    <location>
        <begin position="276"/>
        <end position="295"/>
    </location>
</feature>
<comment type="function">
    <text evidence="9">Component of the 9-1-1 cell-cycle checkpoint response complex that plays a major role in DNA repair. The 9-1-1 complex is recruited to DNA lesion upon damage by the RAD17-replication factor C (RFC) clamp loader complex. Acts then as a sliding clamp platform on DNA for several proteins involved in long-patch base excision repair (LP-BER). The 9-1-1 complex stimulates DNA polymerase beta (POLB) activity by increasing its affinity for the 3'-OH end of the primer-template and stabilizes POLB to those sites where LP-BER proceeds; endonuclease FEN1 cleavage activity on substrates with double, nick, or gap flaps of distinct sequences and lengths; and DNA ligase I (LIG1) on long-patch base excision repair substrates. The 9-1-1 complex is necessary for the recruitment of RHNO1 to sites of double-stranded breaks (DSB) occurring during the S phase. RAD9A possesses 3'-&gt;5' double stranded DNA exonuclease activity.</text>
</comment>
<feature type="compositionally biased region" description="Polar residues" evidence="12">
    <location>
        <begin position="307"/>
        <end position="324"/>
    </location>
</feature>
<dbReference type="FunFam" id="3.70.10.10:FF:000005">
    <property type="entry name" value="Cell cycle checkpoint control protein"/>
    <property type="match status" value="1"/>
</dbReference>
<feature type="compositionally biased region" description="Polar residues" evidence="12">
    <location>
        <begin position="354"/>
        <end position="368"/>
    </location>
</feature>
<accession>A0AAN9VYV9</accession>
<organism evidence="13 14">
    <name type="scientific">Gryllus longicercus</name>
    <dbReference type="NCBI Taxonomy" id="2509291"/>
    <lineage>
        <taxon>Eukaryota</taxon>
        <taxon>Metazoa</taxon>
        <taxon>Ecdysozoa</taxon>
        <taxon>Arthropoda</taxon>
        <taxon>Hexapoda</taxon>
        <taxon>Insecta</taxon>
        <taxon>Pterygota</taxon>
        <taxon>Neoptera</taxon>
        <taxon>Polyneoptera</taxon>
        <taxon>Orthoptera</taxon>
        <taxon>Ensifera</taxon>
        <taxon>Gryllidea</taxon>
        <taxon>Grylloidea</taxon>
        <taxon>Gryllidae</taxon>
        <taxon>Gryllinae</taxon>
        <taxon>Gryllus</taxon>
    </lineage>
</organism>
<evidence type="ECO:0000256" key="11">
    <source>
        <dbReference type="ARBA" id="ARBA00079896"/>
    </source>
</evidence>
<comment type="subcellular location">
    <subcellularLocation>
        <location evidence="1">Nucleus</location>
    </subcellularLocation>
</comment>
<evidence type="ECO:0000256" key="4">
    <source>
        <dbReference type="ARBA" id="ARBA00022722"/>
    </source>
</evidence>
<evidence type="ECO:0000256" key="12">
    <source>
        <dbReference type="SAM" id="MobiDB-lite"/>
    </source>
</evidence>
<keyword evidence="8" id="KW-0539">Nucleus</keyword>
<keyword evidence="3" id="KW-0597">Phosphoprotein</keyword>
<gene>
    <name evidence="13" type="ORF">R5R35_003979</name>
</gene>
<name>A0AAN9VYV9_9ORTH</name>
<comment type="similarity">
    <text evidence="2">Belongs to the rad9 family.</text>
</comment>
<evidence type="ECO:0000256" key="5">
    <source>
        <dbReference type="ARBA" id="ARBA00022763"/>
    </source>
</evidence>